<dbReference type="SUPFAM" id="SSF46689">
    <property type="entry name" value="Homeodomain-like"/>
    <property type="match status" value="1"/>
</dbReference>
<dbReference type="AlphaFoldDB" id="F4KQ93"/>
<dbReference type="PANTHER" id="PTHR34849">
    <property type="entry name" value="SSL5025 PROTEIN"/>
    <property type="match status" value="1"/>
</dbReference>
<dbReference type="PANTHER" id="PTHR34849:SF3">
    <property type="entry name" value="SSR2962 PROTEIN"/>
    <property type="match status" value="1"/>
</dbReference>
<evidence type="ECO:0000313" key="2">
    <source>
        <dbReference type="Proteomes" id="UP000008461"/>
    </source>
</evidence>
<name>F4KQ93_HALH1</name>
<reference key="2">
    <citation type="submission" date="2011-04" db="EMBL/GenBank/DDBJ databases">
        <title>Complete sequence of chromosome of Haliscomenobacter hydrossis DSM 1100.</title>
        <authorList>
            <consortium name="US DOE Joint Genome Institute (JGI-PGF)"/>
            <person name="Lucas S."/>
            <person name="Han J."/>
            <person name="Lapidus A."/>
            <person name="Bruce D."/>
            <person name="Goodwin L."/>
            <person name="Pitluck S."/>
            <person name="Peters L."/>
            <person name="Kyrpides N."/>
            <person name="Mavromatis K."/>
            <person name="Ivanova N."/>
            <person name="Ovchinnikova G."/>
            <person name="Pagani I."/>
            <person name="Daligault H."/>
            <person name="Detter J.C."/>
            <person name="Han C."/>
            <person name="Land M."/>
            <person name="Hauser L."/>
            <person name="Markowitz V."/>
            <person name="Cheng J.-F."/>
            <person name="Hugenholtz P."/>
            <person name="Woyke T."/>
            <person name="Wu D."/>
            <person name="Verbarg S."/>
            <person name="Frueling A."/>
            <person name="Brambilla E."/>
            <person name="Klenk H.-P."/>
            <person name="Eisen J.A."/>
        </authorList>
    </citation>
    <scope>NUCLEOTIDE SEQUENCE</scope>
    <source>
        <strain>DSM 1100</strain>
    </source>
</reference>
<gene>
    <name evidence="1" type="ordered locus">Halhy_1020</name>
</gene>
<dbReference type="Gene3D" id="1.10.10.10">
    <property type="entry name" value="Winged helix-like DNA-binding domain superfamily/Winged helix DNA-binding domain"/>
    <property type="match status" value="1"/>
</dbReference>
<accession>F4KQ93</accession>
<dbReference type="EMBL" id="CP002691">
    <property type="protein sequence ID" value="AEE48919.1"/>
    <property type="molecule type" value="Genomic_DNA"/>
</dbReference>
<evidence type="ECO:0008006" key="3">
    <source>
        <dbReference type="Google" id="ProtNLM"/>
    </source>
</evidence>
<dbReference type="STRING" id="760192.Halhy_1020"/>
<keyword evidence="2" id="KW-1185">Reference proteome</keyword>
<protein>
    <recommendedName>
        <fullName evidence="3">DUF433 domain-containing protein</fullName>
    </recommendedName>
</protein>
<dbReference type="eggNOG" id="COG2442">
    <property type="taxonomic scope" value="Bacteria"/>
</dbReference>
<dbReference type="OrthoDB" id="1494556at2"/>
<dbReference type="RefSeq" id="WP_013763474.1">
    <property type="nucleotide sequence ID" value="NC_015510.1"/>
</dbReference>
<sequence length="79" mass="8532">MENPFLHIVSDPEILSGKPCIAGTRISVGLIMEWLGTGGTVETIAAKHPLLNAELVMEAIRYAARFAKNEIIIEVQTAA</sequence>
<dbReference type="HOGENOM" id="CLU_126005_2_1_10"/>
<dbReference type="Proteomes" id="UP000008461">
    <property type="component" value="Chromosome"/>
</dbReference>
<organism evidence="1 2">
    <name type="scientific">Haliscomenobacter hydrossis (strain ATCC 27775 / DSM 1100 / LMG 10767 / O)</name>
    <dbReference type="NCBI Taxonomy" id="760192"/>
    <lineage>
        <taxon>Bacteria</taxon>
        <taxon>Pseudomonadati</taxon>
        <taxon>Bacteroidota</taxon>
        <taxon>Saprospiria</taxon>
        <taxon>Saprospirales</taxon>
        <taxon>Haliscomenobacteraceae</taxon>
        <taxon>Haliscomenobacter</taxon>
    </lineage>
</organism>
<dbReference type="InterPro" id="IPR009057">
    <property type="entry name" value="Homeodomain-like_sf"/>
</dbReference>
<proteinExistence type="predicted"/>
<reference evidence="1 2" key="1">
    <citation type="journal article" date="2011" name="Stand. Genomic Sci.">
        <title>Complete genome sequence of Haliscomenobacter hydrossis type strain (O).</title>
        <authorList>
            <consortium name="US DOE Joint Genome Institute (JGI-PGF)"/>
            <person name="Daligault H."/>
            <person name="Lapidus A."/>
            <person name="Zeytun A."/>
            <person name="Nolan M."/>
            <person name="Lucas S."/>
            <person name="Del Rio T.G."/>
            <person name="Tice H."/>
            <person name="Cheng J.F."/>
            <person name="Tapia R."/>
            <person name="Han C."/>
            <person name="Goodwin L."/>
            <person name="Pitluck S."/>
            <person name="Liolios K."/>
            <person name="Pagani I."/>
            <person name="Ivanova N."/>
            <person name="Huntemann M."/>
            <person name="Mavromatis K."/>
            <person name="Mikhailova N."/>
            <person name="Pati A."/>
            <person name="Chen A."/>
            <person name="Palaniappan K."/>
            <person name="Land M."/>
            <person name="Hauser L."/>
            <person name="Brambilla E.M."/>
            <person name="Rohde M."/>
            <person name="Verbarg S."/>
            <person name="Goker M."/>
            <person name="Bristow J."/>
            <person name="Eisen J.A."/>
            <person name="Markowitz V."/>
            <person name="Hugenholtz P."/>
            <person name="Kyrpides N.C."/>
            <person name="Klenk H.P."/>
            <person name="Woyke T."/>
        </authorList>
    </citation>
    <scope>NUCLEOTIDE SEQUENCE [LARGE SCALE GENOMIC DNA]</scope>
    <source>
        <strain evidence="2">ATCC 27775 / DSM 1100 / LMG 10767 / O</strain>
    </source>
</reference>
<dbReference type="KEGG" id="hhy:Halhy_1020"/>
<dbReference type="InterPro" id="IPR007367">
    <property type="entry name" value="DUF433"/>
</dbReference>
<evidence type="ECO:0000313" key="1">
    <source>
        <dbReference type="EMBL" id="AEE48919.1"/>
    </source>
</evidence>
<dbReference type="InterPro" id="IPR036388">
    <property type="entry name" value="WH-like_DNA-bd_sf"/>
</dbReference>
<dbReference type="Pfam" id="PF04255">
    <property type="entry name" value="DUF433"/>
    <property type="match status" value="1"/>
</dbReference>